<dbReference type="EMBL" id="SMJU01000012">
    <property type="protein sequence ID" value="TDB62346.1"/>
    <property type="molecule type" value="Genomic_DNA"/>
</dbReference>
<dbReference type="OrthoDB" id="9793451at2"/>
<dbReference type="Proteomes" id="UP000295706">
    <property type="component" value="Unassembled WGS sequence"/>
</dbReference>
<accession>A0A4R4K6Y2</accession>
<dbReference type="PANTHER" id="PTHR43280:SF32">
    <property type="entry name" value="TRANSCRIPTIONAL REGULATORY PROTEIN"/>
    <property type="match status" value="1"/>
</dbReference>
<dbReference type="RefSeq" id="WP_132120393.1">
    <property type="nucleotide sequence ID" value="NZ_SMJU01000012.1"/>
</dbReference>
<dbReference type="SMART" id="SM00342">
    <property type="entry name" value="HTH_ARAC"/>
    <property type="match status" value="1"/>
</dbReference>
<reference evidence="5 6" key="1">
    <citation type="submission" date="2019-02" db="EMBL/GenBank/DDBJ databases">
        <title>Arundinibacter roseus gen. nov., sp. nov., a new member of the family Cytophagaceae.</title>
        <authorList>
            <person name="Szuroczki S."/>
            <person name="Khayer B."/>
            <person name="Sproer C."/>
            <person name="Toumi M."/>
            <person name="Szabo A."/>
            <person name="Felfoldi T."/>
            <person name="Schumann P."/>
            <person name="Toth E."/>
        </authorList>
    </citation>
    <scope>NUCLEOTIDE SEQUENCE [LARGE SCALE GENOMIC DNA]</scope>
    <source>
        <strain evidence="5 6">DMA-k-7a</strain>
    </source>
</reference>
<dbReference type="InterPro" id="IPR014710">
    <property type="entry name" value="RmlC-like_jellyroll"/>
</dbReference>
<dbReference type="InterPro" id="IPR018060">
    <property type="entry name" value="HTH_AraC"/>
</dbReference>
<dbReference type="Pfam" id="PF02311">
    <property type="entry name" value="AraC_binding"/>
    <property type="match status" value="1"/>
</dbReference>
<dbReference type="SUPFAM" id="SSF51215">
    <property type="entry name" value="Regulatory protein AraC"/>
    <property type="match status" value="1"/>
</dbReference>
<evidence type="ECO:0000313" key="5">
    <source>
        <dbReference type="EMBL" id="TDB62346.1"/>
    </source>
</evidence>
<comment type="caution">
    <text evidence="5">The sequence shown here is derived from an EMBL/GenBank/DDBJ whole genome shotgun (WGS) entry which is preliminary data.</text>
</comment>
<dbReference type="PANTHER" id="PTHR43280">
    <property type="entry name" value="ARAC-FAMILY TRANSCRIPTIONAL REGULATOR"/>
    <property type="match status" value="1"/>
</dbReference>
<dbReference type="PROSITE" id="PS01124">
    <property type="entry name" value="HTH_ARAC_FAMILY_2"/>
    <property type="match status" value="1"/>
</dbReference>
<dbReference type="Gene3D" id="1.10.10.60">
    <property type="entry name" value="Homeodomain-like"/>
    <property type="match status" value="1"/>
</dbReference>
<dbReference type="Pfam" id="PF12833">
    <property type="entry name" value="HTH_18"/>
    <property type="match status" value="1"/>
</dbReference>
<evidence type="ECO:0000256" key="1">
    <source>
        <dbReference type="ARBA" id="ARBA00023015"/>
    </source>
</evidence>
<name>A0A4R4K6Y2_9BACT</name>
<gene>
    <name evidence="5" type="ORF">EZE20_18360</name>
</gene>
<dbReference type="GO" id="GO:0043565">
    <property type="term" value="F:sequence-specific DNA binding"/>
    <property type="evidence" value="ECO:0007669"/>
    <property type="project" value="InterPro"/>
</dbReference>
<protein>
    <submittedName>
        <fullName evidence="5">Helix-turn-helix domain-containing protein</fullName>
    </submittedName>
</protein>
<keyword evidence="1" id="KW-0805">Transcription regulation</keyword>
<keyword evidence="3" id="KW-0804">Transcription</keyword>
<evidence type="ECO:0000313" key="6">
    <source>
        <dbReference type="Proteomes" id="UP000295706"/>
    </source>
</evidence>
<dbReference type="SUPFAM" id="SSF46689">
    <property type="entry name" value="Homeodomain-like"/>
    <property type="match status" value="1"/>
</dbReference>
<feature type="domain" description="HTH araC/xylS-type" evidence="4">
    <location>
        <begin position="177"/>
        <end position="275"/>
    </location>
</feature>
<keyword evidence="2" id="KW-0238">DNA-binding</keyword>
<dbReference type="Gene3D" id="2.60.120.10">
    <property type="entry name" value="Jelly Rolls"/>
    <property type="match status" value="1"/>
</dbReference>
<proteinExistence type="predicted"/>
<dbReference type="InterPro" id="IPR009057">
    <property type="entry name" value="Homeodomain-like_sf"/>
</dbReference>
<keyword evidence="6" id="KW-1185">Reference proteome</keyword>
<evidence type="ECO:0000256" key="3">
    <source>
        <dbReference type="ARBA" id="ARBA00023163"/>
    </source>
</evidence>
<dbReference type="AlphaFoldDB" id="A0A4R4K6Y2"/>
<dbReference type="InterPro" id="IPR037923">
    <property type="entry name" value="HTH-like"/>
</dbReference>
<dbReference type="InterPro" id="IPR003313">
    <property type="entry name" value="AraC-bd"/>
</dbReference>
<dbReference type="GO" id="GO:0003700">
    <property type="term" value="F:DNA-binding transcription factor activity"/>
    <property type="evidence" value="ECO:0007669"/>
    <property type="project" value="InterPro"/>
</dbReference>
<organism evidence="5 6">
    <name type="scientific">Arundinibacter roseus</name>
    <dbReference type="NCBI Taxonomy" id="2070510"/>
    <lineage>
        <taxon>Bacteria</taxon>
        <taxon>Pseudomonadati</taxon>
        <taxon>Bacteroidota</taxon>
        <taxon>Cytophagia</taxon>
        <taxon>Cytophagales</taxon>
        <taxon>Spirosomataceae</taxon>
        <taxon>Arundinibacter</taxon>
    </lineage>
</organism>
<evidence type="ECO:0000259" key="4">
    <source>
        <dbReference type="PROSITE" id="PS01124"/>
    </source>
</evidence>
<sequence length="276" mass="31339">MKNERGAELPVKDKILEKTIKIAPFKKQVRKTIPHKHNSYFEVIYLSAGSGFHTIDSVTYAVQPPMVFFVRKEQVHHWDLESEPEGFVLIIKKSFVDNSLDKQLPEVLAQSTAFACLSVSEQTAVEQLFQLMVQEYSPDENNNTPIMEGLLKVILSKLVQTGVPVSVQNRQKQSLFQEFQELLSTDKSLRNNVSYYAEQLHTTPQNLNAACRKAVGQSAAEALSKYIINEARRLLLYTNLSVSEIAGLLDFSDSSHFIKYYRRHTGQTPATFRLQG</sequence>
<evidence type="ECO:0000256" key="2">
    <source>
        <dbReference type="ARBA" id="ARBA00023125"/>
    </source>
</evidence>